<gene>
    <name evidence="10" type="ORF">WMY93_014500</name>
</gene>
<evidence type="ECO:0000313" key="10">
    <source>
        <dbReference type="EMBL" id="KAK7909816.1"/>
    </source>
</evidence>
<organism evidence="10 11">
    <name type="scientific">Mugilogobius chulae</name>
    <name type="common">yellowstripe goby</name>
    <dbReference type="NCBI Taxonomy" id="88201"/>
    <lineage>
        <taxon>Eukaryota</taxon>
        <taxon>Metazoa</taxon>
        <taxon>Chordata</taxon>
        <taxon>Craniata</taxon>
        <taxon>Vertebrata</taxon>
        <taxon>Euteleostomi</taxon>
        <taxon>Actinopterygii</taxon>
        <taxon>Neopterygii</taxon>
        <taxon>Teleostei</taxon>
        <taxon>Neoteleostei</taxon>
        <taxon>Acanthomorphata</taxon>
        <taxon>Gobiaria</taxon>
        <taxon>Gobiiformes</taxon>
        <taxon>Gobioidei</taxon>
        <taxon>Gobiidae</taxon>
        <taxon>Gobionellinae</taxon>
        <taxon>Mugilogobius</taxon>
    </lineage>
</organism>
<dbReference type="InterPro" id="IPR018142">
    <property type="entry name" value="Somatostatin/Cortistatin_C"/>
</dbReference>
<dbReference type="Pfam" id="PF03002">
    <property type="entry name" value="Somatostatin"/>
    <property type="match status" value="1"/>
</dbReference>
<dbReference type="AlphaFoldDB" id="A0AAW0NZ73"/>
<dbReference type="PANTHER" id="PTHR47130:SF6">
    <property type="entry name" value="EGG ENVELOPE GLYCOPROTEIN-LIKE PRECURSOR"/>
    <property type="match status" value="1"/>
</dbReference>
<keyword evidence="6" id="KW-1015">Disulfide bond</keyword>
<dbReference type="EMBL" id="JBBPFD010000010">
    <property type="protein sequence ID" value="KAK7909816.1"/>
    <property type="molecule type" value="Genomic_DNA"/>
</dbReference>
<evidence type="ECO:0000256" key="5">
    <source>
        <dbReference type="ARBA" id="ARBA00022702"/>
    </source>
</evidence>
<keyword evidence="11" id="KW-1185">Reference proteome</keyword>
<comment type="similarity">
    <text evidence="3">Belongs to the somatostatin family.</text>
</comment>
<feature type="domain" description="ZP-N" evidence="8">
    <location>
        <begin position="577"/>
        <end position="666"/>
    </location>
</feature>
<name>A0AAW0NZ73_9GOBI</name>
<dbReference type="GO" id="GO:0005179">
    <property type="term" value="F:hormone activity"/>
    <property type="evidence" value="ECO:0007669"/>
    <property type="project" value="UniProtKB-KW"/>
</dbReference>
<evidence type="ECO:0000259" key="9">
    <source>
        <dbReference type="Pfam" id="PF26562"/>
    </source>
</evidence>
<dbReference type="Proteomes" id="UP001460270">
    <property type="component" value="Unassembled WGS sequence"/>
</dbReference>
<dbReference type="Pfam" id="PF26562">
    <property type="entry name" value="Ig-like"/>
    <property type="match status" value="1"/>
</dbReference>
<dbReference type="PANTHER" id="PTHR47130">
    <property type="entry name" value="SI:DKEY-19B23.11-RELATED"/>
    <property type="match status" value="1"/>
</dbReference>
<sequence>MEFVVWTGVRTECHERYFMIAIDLSFTGHNFYFEAVDGTGVFPITEQYAAQCGYTVTILPVPGLVELRASFFSCHTINQNDNVFTAKFNLVVKRNDLKEQYALNETCSPPVPWSPREVSCELNYLEVSVHSDVLCPLGLKRNTWDSTMELVYGSATPGWQVVFVSEGKEMKPMSLEEARSVGYTLNMTDSRLVLRAAYGQPHSFITMIDGVAVEVLHAILFSRQDWLVLLIDLVSACTMHEPVNRNKAYMTWETPMALYPGLLTTNFSFGLNGELWEPSVAEEMGYNLSLVNAGVKIGIPYNADGTYRRSVVDGGLFYLYTGHFYMEQIASNGGSQTRVRTYRKLSSPLIKSSLFTENRSGPDEQMFTVYLGNVPDDVELVSLQLEGQEFTPPFVNSSYYTLEIELQPNHTYAYTLKVGFGSPFVLRRFSPEKEAMENKLSIVFTIMVSPQSETYSYHTTVTVLTTVPPPKFHASCYESGITFKLDHQPSDFLWDITVGSNLLTPELASEQGYKLSNDSQTLQLDVPLFTYGYKYENISLDGFMGIFEVLVRDRKTFKVRTSAVKTCPFAAKEIVVCSKDGQMTVVADLSKTTEYGGAPLQSTLLDESCAPRAADKSRALFTFPLNSCNTRVKLVQDLLTYENEILYSLNATTPSTSNVLVQCRYPLAGLHLLFAKYKFQSELVGFGNIRHSLKSGGGGGIPFPTFPTQKISRPTFRPTVSRPVKQMGKRIGYKSPISFLKSSRRFQTMHRSGAPHNDLLRGELIKDHNLAEMILVQFLSELTAMTEENTEPRLEEQLGIRETVMRRQLPLTQRERKAGCRNFFWKTFTSC</sequence>
<accession>A0AAW0NZ73</accession>
<dbReference type="Gene3D" id="2.60.40.3210">
    <property type="entry name" value="Zona pellucida, ZP-N domain"/>
    <property type="match status" value="1"/>
</dbReference>
<protein>
    <recommendedName>
        <fullName evidence="12">ZP domain-containing protein</fullName>
    </recommendedName>
</protein>
<dbReference type="InterPro" id="IPR055356">
    <property type="entry name" value="ZP-N"/>
</dbReference>
<comment type="function">
    <text evidence="1">Somatostatin inhibits the release of somatotropin.</text>
</comment>
<evidence type="ECO:0000256" key="2">
    <source>
        <dbReference type="ARBA" id="ARBA00004613"/>
    </source>
</evidence>
<comment type="subcellular location">
    <subcellularLocation>
        <location evidence="2">Secreted</location>
    </subcellularLocation>
</comment>
<feature type="domain" description="Somatostatin/Cortistatin C-terminal" evidence="7">
    <location>
        <begin position="814"/>
        <end position="831"/>
    </location>
</feature>
<evidence type="ECO:0000259" key="7">
    <source>
        <dbReference type="Pfam" id="PF03002"/>
    </source>
</evidence>
<evidence type="ECO:0000256" key="1">
    <source>
        <dbReference type="ARBA" id="ARBA00003524"/>
    </source>
</evidence>
<evidence type="ECO:0000256" key="3">
    <source>
        <dbReference type="ARBA" id="ARBA00008327"/>
    </source>
</evidence>
<dbReference type="Pfam" id="PF23344">
    <property type="entry name" value="ZP-N"/>
    <property type="match status" value="1"/>
</dbReference>
<feature type="domain" description="ZP-domain containing protein Ig-like" evidence="9">
    <location>
        <begin position="352"/>
        <end position="464"/>
    </location>
</feature>
<keyword evidence="5" id="KW-0372">Hormone</keyword>
<evidence type="ECO:0000256" key="4">
    <source>
        <dbReference type="ARBA" id="ARBA00022525"/>
    </source>
</evidence>
<evidence type="ECO:0000259" key="8">
    <source>
        <dbReference type="Pfam" id="PF23344"/>
    </source>
</evidence>
<keyword evidence="4" id="KW-0964">Secreted</keyword>
<proteinExistence type="inferred from homology"/>
<dbReference type="InterPro" id="IPR058876">
    <property type="entry name" value="Ig-like_ZP"/>
</dbReference>
<dbReference type="GO" id="GO:0005576">
    <property type="term" value="C:extracellular region"/>
    <property type="evidence" value="ECO:0007669"/>
    <property type="project" value="UniProtKB-SubCell"/>
</dbReference>
<evidence type="ECO:0000256" key="6">
    <source>
        <dbReference type="ARBA" id="ARBA00023157"/>
    </source>
</evidence>
<reference evidence="11" key="1">
    <citation type="submission" date="2024-04" db="EMBL/GenBank/DDBJ databases">
        <title>Salinicola lusitanus LLJ914,a marine bacterium isolated from the Okinawa Trough.</title>
        <authorList>
            <person name="Li J."/>
        </authorList>
    </citation>
    <scope>NUCLEOTIDE SEQUENCE [LARGE SCALE GENOMIC DNA]</scope>
</reference>
<evidence type="ECO:0000313" key="11">
    <source>
        <dbReference type="Proteomes" id="UP001460270"/>
    </source>
</evidence>
<comment type="caution">
    <text evidence="10">The sequence shown here is derived from an EMBL/GenBank/DDBJ whole genome shotgun (WGS) entry which is preliminary data.</text>
</comment>
<evidence type="ECO:0008006" key="12">
    <source>
        <dbReference type="Google" id="ProtNLM"/>
    </source>
</evidence>